<protein>
    <submittedName>
        <fullName evidence="3">FixH family protein</fullName>
    </submittedName>
</protein>
<evidence type="ECO:0000313" key="4">
    <source>
        <dbReference type="Proteomes" id="UP001370348"/>
    </source>
</evidence>
<keyword evidence="1" id="KW-0732">Signal</keyword>
<gene>
    <name evidence="3" type="ORF">LZC94_11825</name>
</gene>
<evidence type="ECO:0000259" key="2">
    <source>
        <dbReference type="Pfam" id="PF13115"/>
    </source>
</evidence>
<organism evidence="3 4">
    <name type="scientific">Pendulispora albinea</name>
    <dbReference type="NCBI Taxonomy" id="2741071"/>
    <lineage>
        <taxon>Bacteria</taxon>
        <taxon>Pseudomonadati</taxon>
        <taxon>Myxococcota</taxon>
        <taxon>Myxococcia</taxon>
        <taxon>Myxococcales</taxon>
        <taxon>Sorangiineae</taxon>
        <taxon>Pendulisporaceae</taxon>
        <taxon>Pendulispora</taxon>
    </lineage>
</organism>
<evidence type="ECO:0000256" key="1">
    <source>
        <dbReference type="SAM" id="SignalP"/>
    </source>
</evidence>
<name>A0ABZ2M6P0_9BACT</name>
<evidence type="ECO:0000313" key="3">
    <source>
        <dbReference type="EMBL" id="WXB17940.1"/>
    </source>
</evidence>
<dbReference type="Pfam" id="PF13115">
    <property type="entry name" value="YtkA"/>
    <property type="match status" value="1"/>
</dbReference>
<feature type="chain" id="PRO_5046331726" evidence="1">
    <location>
        <begin position="21"/>
        <end position="167"/>
    </location>
</feature>
<dbReference type="InterPro" id="IPR032693">
    <property type="entry name" value="YtkA-like_dom"/>
</dbReference>
<dbReference type="Proteomes" id="UP001370348">
    <property type="component" value="Chromosome"/>
</dbReference>
<proteinExistence type="predicted"/>
<dbReference type="RefSeq" id="WP_394827581.1">
    <property type="nucleotide sequence ID" value="NZ_CP089984.1"/>
</dbReference>
<feature type="domain" description="YtkA-like" evidence="2">
    <location>
        <begin position="59"/>
        <end position="147"/>
    </location>
</feature>
<sequence length="167" mass="17958">MARSYFAVAAMATILGICTAACSTSDSPADPGDAGNVYVKCDDDKRVIPYTPNMEVASAQKKFKFKLVSADPAPPQKNHNKWKIRIVDQNGAEIPDGVVTVPPPFMPDHGHGSSVTPSVIPTGDGNYDVGFTSPLHFFMPGVWRITVNVKIPNTVLDSAEFYFCVPG</sequence>
<reference evidence="3 4" key="1">
    <citation type="submission" date="2021-12" db="EMBL/GenBank/DDBJ databases">
        <title>Discovery of the Pendulisporaceae a myxobacterial family with distinct sporulation behavior and unique specialized metabolism.</title>
        <authorList>
            <person name="Garcia R."/>
            <person name="Popoff A."/>
            <person name="Bader C.D."/>
            <person name="Loehr J."/>
            <person name="Walesch S."/>
            <person name="Walt C."/>
            <person name="Boldt J."/>
            <person name="Bunk B."/>
            <person name="Haeckl F.J.F.P.J."/>
            <person name="Gunesch A.P."/>
            <person name="Birkelbach J."/>
            <person name="Nuebel U."/>
            <person name="Pietschmann T."/>
            <person name="Bach T."/>
            <person name="Mueller R."/>
        </authorList>
    </citation>
    <scope>NUCLEOTIDE SEQUENCE [LARGE SCALE GENOMIC DNA]</scope>
    <source>
        <strain evidence="3 4">MSr11954</strain>
    </source>
</reference>
<accession>A0ABZ2M6P0</accession>
<keyword evidence="4" id="KW-1185">Reference proteome</keyword>
<dbReference type="EMBL" id="CP089984">
    <property type="protein sequence ID" value="WXB17940.1"/>
    <property type="molecule type" value="Genomic_DNA"/>
</dbReference>
<feature type="signal peptide" evidence="1">
    <location>
        <begin position="1"/>
        <end position="20"/>
    </location>
</feature>